<dbReference type="SUPFAM" id="SSF102645">
    <property type="entry name" value="CoaB-like"/>
    <property type="match status" value="1"/>
</dbReference>
<sequence length="201" mass="21974">MALQLGSGLQSLGAFAAVRLPKTAWTISPADTAQRLLEIVCRLRLFLNSPAEVQQAARSLFGTYLAALPDHRIVDSVERWQDKRVTTDESGKAVGQREMYSLAAAVSDFSIPYARVPEHTIQSGQGSLVIEMDPAPKALETGVDEWSNDGFILSFEARRASLDLNLNGCSRPQLELDRSLVIPKARTALERCGHQIVLGKS</sequence>
<organism evidence="1 2">
    <name type="scientific">Sporidiobolus salmonicolor</name>
    <name type="common">Yeast-like fungus</name>
    <name type="synonym">Sporobolomyces salmonicolor</name>
    <dbReference type="NCBI Taxonomy" id="5005"/>
    <lineage>
        <taxon>Eukaryota</taxon>
        <taxon>Fungi</taxon>
        <taxon>Dikarya</taxon>
        <taxon>Basidiomycota</taxon>
        <taxon>Pucciniomycotina</taxon>
        <taxon>Microbotryomycetes</taxon>
        <taxon>Sporidiobolales</taxon>
        <taxon>Sporidiobolaceae</taxon>
        <taxon>Sporobolomyces</taxon>
    </lineage>
</organism>
<dbReference type="OrthoDB" id="70224at2759"/>
<evidence type="ECO:0000313" key="2">
    <source>
        <dbReference type="Proteomes" id="UP000243876"/>
    </source>
</evidence>
<protein>
    <submittedName>
        <fullName evidence="1">SPOSA6832_02528-mRNA-1:cds</fullName>
    </submittedName>
</protein>
<accession>A0A0D6EMC3</accession>
<dbReference type="AlphaFoldDB" id="A0A0D6EMC3"/>
<gene>
    <name evidence="1" type="primary">SPOSA6832_02528</name>
</gene>
<name>A0A0D6EMC3_SPOSA</name>
<evidence type="ECO:0000313" key="1">
    <source>
        <dbReference type="EMBL" id="CEQ40868.1"/>
    </source>
</evidence>
<reference evidence="2" key="1">
    <citation type="submission" date="2015-02" db="EMBL/GenBank/DDBJ databases">
        <authorList>
            <person name="Gon?alves P."/>
        </authorList>
    </citation>
    <scope>NUCLEOTIDE SEQUENCE [LARGE SCALE GENOMIC DNA]</scope>
</reference>
<dbReference type="Proteomes" id="UP000243876">
    <property type="component" value="Unassembled WGS sequence"/>
</dbReference>
<dbReference type="Gene3D" id="3.40.50.10300">
    <property type="entry name" value="CoaB-like"/>
    <property type="match status" value="1"/>
</dbReference>
<dbReference type="EMBL" id="CENE01000009">
    <property type="protein sequence ID" value="CEQ40868.1"/>
    <property type="molecule type" value="Genomic_DNA"/>
</dbReference>
<dbReference type="InterPro" id="IPR035929">
    <property type="entry name" value="CoaB-like_sf"/>
</dbReference>
<keyword evidence="2" id="KW-1185">Reference proteome</keyword>
<proteinExistence type="predicted"/>